<comment type="caution">
    <text evidence="1">The sequence shown here is derived from an EMBL/GenBank/DDBJ whole genome shotgun (WGS) entry which is preliminary data.</text>
</comment>
<organism evidence="1 2">
    <name type="scientific">Clonostachys byssicola</name>
    <dbReference type="NCBI Taxonomy" id="160290"/>
    <lineage>
        <taxon>Eukaryota</taxon>
        <taxon>Fungi</taxon>
        <taxon>Dikarya</taxon>
        <taxon>Ascomycota</taxon>
        <taxon>Pezizomycotina</taxon>
        <taxon>Sordariomycetes</taxon>
        <taxon>Hypocreomycetidae</taxon>
        <taxon>Hypocreales</taxon>
        <taxon>Bionectriaceae</taxon>
        <taxon>Clonostachys</taxon>
    </lineage>
</organism>
<reference evidence="2" key="1">
    <citation type="submission" date="2019-06" db="EMBL/GenBank/DDBJ databases">
        <authorList>
            <person name="Broberg M."/>
        </authorList>
    </citation>
    <scope>NUCLEOTIDE SEQUENCE [LARGE SCALE GENOMIC DNA]</scope>
</reference>
<dbReference type="AlphaFoldDB" id="A0A9N9U9B5"/>
<dbReference type="EMBL" id="CABFNO020001394">
    <property type="protein sequence ID" value="CAG9984947.1"/>
    <property type="molecule type" value="Genomic_DNA"/>
</dbReference>
<sequence>MPPPMNNDAVAEFLGETLSKAQNLTVQPVQNTAVLGERGTLAGPFAMEYIFTPKTTDDGKLVLESWEFVDLLTATQTSKSGKE</sequence>
<reference evidence="1 2" key="2">
    <citation type="submission" date="2021-10" db="EMBL/GenBank/DDBJ databases">
        <authorList>
            <person name="Piombo E."/>
        </authorList>
    </citation>
    <scope>NUCLEOTIDE SEQUENCE [LARGE SCALE GENOMIC DNA]</scope>
</reference>
<name>A0A9N9U9B5_9HYPO</name>
<evidence type="ECO:0000313" key="2">
    <source>
        <dbReference type="Proteomes" id="UP000754883"/>
    </source>
</evidence>
<evidence type="ECO:0000313" key="1">
    <source>
        <dbReference type="EMBL" id="CAG9984947.1"/>
    </source>
</evidence>
<keyword evidence="2" id="KW-1185">Reference proteome</keyword>
<gene>
    <name evidence="1" type="ORF">CBYS24578_00006628</name>
</gene>
<dbReference type="OrthoDB" id="3758478at2759"/>
<proteinExistence type="predicted"/>
<dbReference type="Proteomes" id="UP000754883">
    <property type="component" value="Unassembled WGS sequence"/>
</dbReference>
<accession>A0A9N9U9B5</accession>
<protein>
    <submittedName>
        <fullName evidence="1">Uncharacterized protein</fullName>
    </submittedName>
</protein>